<proteinExistence type="predicted"/>
<accession>A0ABP7SDG0</accession>
<feature type="region of interest" description="Disordered" evidence="1">
    <location>
        <begin position="1"/>
        <end position="22"/>
    </location>
</feature>
<organism evidence="2 3">
    <name type="scientific">Hymenobacter fastidiosus</name>
    <dbReference type="NCBI Taxonomy" id="486264"/>
    <lineage>
        <taxon>Bacteria</taxon>
        <taxon>Pseudomonadati</taxon>
        <taxon>Bacteroidota</taxon>
        <taxon>Cytophagia</taxon>
        <taxon>Cytophagales</taxon>
        <taxon>Hymenobacteraceae</taxon>
        <taxon>Hymenobacter</taxon>
    </lineage>
</organism>
<evidence type="ECO:0000313" key="2">
    <source>
        <dbReference type="EMBL" id="GAA4010317.1"/>
    </source>
</evidence>
<evidence type="ECO:0000313" key="3">
    <source>
        <dbReference type="Proteomes" id="UP001500567"/>
    </source>
</evidence>
<dbReference type="Proteomes" id="UP001500567">
    <property type="component" value="Unassembled WGS sequence"/>
</dbReference>
<protein>
    <submittedName>
        <fullName evidence="2">Uncharacterized protein</fullName>
    </submittedName>
</protein>
<name>A0ABP7SDG0_9BACT</name>
<sequence length="123" mass="15115">MRQGRSRALGRGGSRFRRGRRGLNRRGRWYRYGGSGHKPGQQRLLVRYRNGGGRRSNYRRGGGRRGLRRSCWRGREWRRWLGWYWSNRSWRRAAGRGKIYDRDYYRSNNSLSCHHRTRHHRRR</sequence>
<keyword evidence="3" id="KW-1185">Reference proteome</keyword>
<gene>
    <name evidence="2" type="ORF">GCM10022408_23200</name>
</gene>
<comment type="caution">
    <text evidence="2">The sequence shown here is derived from an EMBL/GenBank/DDBJ whole genome shotgun (WGS) entry which is preliminary data.</text>
</comment>
<reference evidence="3" key="1">
    <citation type="journal article" date="2019" name="Int. J. Syst. Evol. Microbiol.">
        <title>The Global Catalogue of Microorganisms (GCM) 10K type strain sequencing project: providing services to taxonomists for standard genome sequencing and annotation.</title>
        <authorList>
            <consortium name="The Broad Institute Genomics Platform"/>
            <consortium name="The Broad Institute Genome Sequencing Center for Infectious Disease"/>
            <person name="Wu L."/>
            <person name="Ma J."/>
        </authorList>
    </citation>
    <scope>NUCLEOTIDE SEQUENCE [LARGE SCALE GENOMIC DNA]</scope>
    <source>
        <strain evidence="3">JCM 17224</strain>
    </source>
</reference>
<dbReference type="EMBL" id="BAABDJ010000024">
    <property type="protein sequence ID" value="GAA4010317.1"/>
    <property type="molecule type" value="Genomic_DNA"/>
</dbReference>
<evidence type="ECO:0000256" key="1">
    <source>
        <dbReference type="SAM" id="MobiDB-lite"/>
    </source>
</evidence>